<dbReference type="Pfam" id="PF00793">
    <property type="entry name" value="DAHP_synth_1"/>
    <property type="match status" value="1"/>
</dbReference>
<dbReference type="InterPro" id="IPR006268">
    <property type="entry name" value="DAHP_syn_2"/>
</dbReference>
<dbReference type="EMBL" id="CP024847">
    <property type="protein sequence ID" value="AUR52367.1"/>
    <property type="molecule type" value="Genomic_DNA"/>
</dbReference>
<name>A0A2I7N7B6_9NEIS</name>
<evidence type="ECO:0000259" key="2">
    <source>
        <dbReference type="Pfam" id="PF00793"/>
    </source>
</evidence>
<reference evidence="4" key="1">
    <citation type="submission" date="2017-11" db="EMBL/GenBank/DDBJ databases">
        <authorList>
            <person name="Chan K.G."/>
            <person name="Lee L.S."/>
        </authorList>
    </citation>
    <scope>NUCLEOTIDE SEQUENCE [LARGE SCALE GENOMIC DNA]</scope>
    <source>
        <strain evidence="4">DSM 100970</strain>
    </source>
</reference>
<evidence type="ECO:0000256" key="1">
    <source>
        <dbReference type="ARBA" id="ARBA00022679"/>
    </source>
</evidence>
<dbReference type="NCBIfam" id="NF006421">
    <property type="entry name" value="PRK08673.1"/>
    <property type="match status" value="1"/>
</dbReference>
<dbReference type="PANTHER" id="PTHR43018:SF1">
    <property type="entry name" value="PROTEIN AROA(G)"/>
    <property type="match status" value="1"/>
</dbReference>
<dbReference type="RefSeq" id="WP_102951660.1">
    <property type="nucleotide sequence ID" value="NZ_CP024847.1"/>
</dbReference>
<dbReference type="OrthoDB" id="9802281at2"/>
<evidence type="ECO:0000313" key="3">
    <source>
        <dbReference type="EMBL" id="AUR52367.1"/>
    </source>
</evidence>
<dbReference type="NCBIfam" id="TIGR01361">
    <property type="entry name" value="DAHP_synth_Bsub"/>
    <property type="match status" value="1"/>
</dbReference>
<dbReference type="KEGG" id="nba:CUN60_08680"/>
<evidence type="ECO:0000313" key="4">
    <source>
        <dbReference type="Proteomes" id="UP000236655"/>
    </source>
</evidence>
<dbReference type="Proteomes" id="UP000236655">
    <property type="component" value="Chromosome"/>
</dbReference>
<feature type="domain" description="DAHP synthetase I/KDSA" evidence="2">
    <location>
        <begin position="81"/>
        <end position="326"/>
    </location>
</feature>
<dbReference type="Gene3D" id="3.30.70.1140">
    <property type="entry name" value="Phospho-2-dehydro-3-deoxyheptonate aldolase, domain 1"/>
    <property type="match status" value="1"/>
</dbReference>
<keyword evidence="4" id="KW-1185">Reference proteome</keyword>
<organism evidence="3 4">
    <name type="scientific">Aquella oligotrophica</name>
    <dbReference type="NCBI Taxonomy" id="2067065"/>
    <lineage>
        <taxon>Bacteria</taxon>
        <taxon>Pseudomonadati</taxon>
        <taxon>Pseudomonadota</taxon>
        <taxon>Betaproteobacteria</taxon>
        <taxon>Neisseriales</taxon>
        <taxon>Neisseriaceae</taxon>
        <taxon>Aquella</taxon>
    </lineage>
</organism>
<dbReference type="SUPFAM" id="SSF51569">
    <property type="entry name" value="Aldolase"/>
    <property type="match status" value="1"/>
</dbReference>
<dbReference type="GO" id="GO:0016832">
    <property type="term" value="F:aldehyde-lyase activity"/>
    <property type="evidence" value="ECO:0007669"/>
    <property type="project" value="InterPro"/>
</dbReference>
<gene>
    <name evidence="3" type="primary">aroF</name>
    <name evidence="3" type="ORF">CUN60_08680</name>
</gene>
<keyword evidence="1" id="KW-0808">Transferase</keyword>
<dbReference type="InterPro" id="IPR006218">
    <property type="entry name" value="DAHP1/KDSA"/>
</dbReference>
<dbReference type="Gene3D" id="3.20.20.70">
    <property type="entry name" value="Aldolase class I"/>
    <property type="match status" value="1"/>
</dbReference>
<dbReference type="GO" id="GO:0009073">
    <property type="term" value="P:aromatic amino acid family biosynthetic process"/>
    <property type="evidence" value="ECO:0007669"/>
    <property type="project" value="InterPro"/>
</dbReference>
<dbReference type="InterPro" id="IPR013785">
    <property type="entry name" value="Aldolase_TIM"/>
</dbReference>
<accession>A0A2I7N7B6</accession>
<proteinExistence type="predicted"/>
<dbReference type="AlphaFoldDB" id="A0A2I7N7B6"/>
<dbReference type="PANTHER" id="PTHR43018">
    <property type="entry name" value="PHOSPHO-2-DEHYDRO-3-DEOXYHEPTONATE ALDOLASE"/>
    <property type="match status" value="1"/>
</dbReference>
<dbReference type="GO" id="GO:0016740">
    <property type="term" value="F:transferase activity"/>
    <property type="evidence" value="ECO:0007669"/>
    <property type="project" value="UniProtKB-KW"/>
</dbReference>
<sequence>MLLELKADTNYLDKQALIERLENMGFRVVESDANILAIIGGIDSLVVTEAFAELPNVAKVHPLTANFKLASRQTKASDTIITIKNKQIGGKELFIIAGPCSIESREQLEACAKVAKENGAHALRGGAYKPRTSPYEFQGMGVPGLELIAEIGAKYDLVTVSEVMEISQLEVASKYLDVIQIGARNMQNYGLLTELGKIKNPVLLKRGFAATYQELLMAAEYIMLSGNPNVILCERGIRTFETFTRNTLDLNAVPALQQLTHLPIVADPSHGTGVRSLVLPMARASVAAGAHGILVEMHPNPDKSISDAKQTLSFETFAELTKQVRKIKAALE</sequence>
<protein>
    <submittedName>
        <fullName evidence="3">3-deoxy-7-phosphoheptulonate synthase</fullName>
    </submittedName>
</protein>
<dbReference type="InterPro" id="IPR052899">
    <property type="entry name" value="Class-I_DAHP_synthase"/>
</dbReference>
<dbReference type="NCBIfam" id="NF009239">
    <property type="entry name" value="PRK12595.1"/>
    <property type="match status" value="1"/>
</dbReference>